<dbReference type="Pfam" id="PF01544">
    <property type="entry name" value="CorA"/>
    <property type="match status" value="1"/>
</dbReference>
<evidence type="ECO:0008006" key="11">
    <source>
        <dbReference type="Google" id="ProtNLM"/>
    </source>
</evidence>
<dbReference type="InterPro" id="IPR002523">
    <property type="entry name" value="MgTranspt_CorA/ZnTranspt_ZntB"/>
</dbReference>
<evidence type="ECO:0000313" key="9">
    <source>
        <dbReference type="EMBL" id="OGG51046.1"/>
    </source>
</evidence>
<evidence type="ECO:0000256" key="7">
    <source>
        <dbReference type="ARBA" id="ARBA00023136"/>
    </source>
</evidence>
<dbReference type="GO" id="GO:0015095">
    <property type="term" value="F:magnesium ion transmembrane transporter activity"/>
    <property type="evidence" value="ECO:0007669"/>
    <property type="project" value="TreeGrafter"/>
</dbReference>
<accession>A0A1F6CPD8</accession>
<evidence type="ECO:0000313" key="10">
    <source>
        <dbReference type="Proteomes" id="UP000178370"/>
    </source>
</evidence>
<dbReference type="GO" id="GO:0005886">
    <property type="term" value="C:plasma membrane"/>
    <property type="evidence" value="ECO:0007669"/>
    <property type="project" value="UniProtKB-SubCell"/>
</dbReference>
<dbReference type="PANTHER" id="PTHR46494:SF1">
    <property type="entry name" value="CORA FAMILY METAL ION TRANSPORTER (EUROFUNG)"/>
    <property type="match status" value="1"/>
</dbReference>
<organism evidence="9 10">
    <name type="scientific">Candidatus Kaiserbacteria bacterium RIFCSPHIGHO2_01_FULL_54_36</name>
    <dbReference type="NCBI Taxonomy" id="1798482"/>
    <lineage>
        <taxon>Bacteria</taxon>
        <taxon>Candidatus Kaiseribacteriota</taxon>
    </lineage>
</organism>
<reference evidence="9 10" key="1">
    <citation type="journal article" date="2016" name="Nat. Commun.">
        <title>Thousands of microbial genomes shed light on interconnected biogeochemical processes in an aquifer system.</title>
        <authorList>
            <person name="Anantharaman K."/>
            <person name="Brown C.T."/>
            <person name="Hug L.A."/>
            <person name="Sharon I."/>
            <person name="Castelle C.J."/>
            <person name="Probst A.J."/>
            <person name="Thomas B.C."/>
            <person name="Singh A."/>
            <person name="Wilkins M.J."/>
            <person name="Karaoz U."/>
            <person name="Brodie E.L."/>
            <person name="Williams K.H."/>
            <person name="Hubbard S.S."/>
            <person name="Banfield J.F."/>
        </authorList>
    </citation>
    <scope>NUCLEOTIDE SEQUENCE [LARGE SCALE GENOMIC DNA]</scope>
</reference>
<dbReference type="GO" id="GO:0050897">
    <property type="term" value="F:cobalt ion binding"/>
    <property type="evidence" value="ECO:0007669"/>
    <property type="project" value="TreeGrafter"/>
</dbReference>
<comment type="subcellular location">
    <subcellularLocation>
        <location evidence="1">Cell membrane</location>
        <topology evidence="1">Multi-pass membrane protein</topology>
    </subcellularLocation>
</comment>
<evidence type="ECO:0000256" key="5">
    <source>
        <dbReference type="ARBA" id="ARBA00022692"/>
    </source>
</evidence>
<dbReference type="STRING" id="1798482.A2763_04210"/>
<comment type="similarity">
    <text evidence="2">Belongs to the CorA metal ion transporter (MIT) (TC 1.A.35) family.</text>
</comment>
<evidence type="ECO:0000256" key="1">
    <source>
        <dbReference type="ARBA" id="ARBA00004651"/>
    </source>
</evidence>
<keyword evidence="4" id="KW-1003">Cell membrane</keyword>
<keyword evidence="5 8" id="KW-0812">Transmembrane</keyword>
<dbReference type="EMBL" id="MFKV01000003">
    <property type="protein sequence ID" value="OGG51046.1"/>
    <property type="molecule type" value="Genomic_DNA"/>
</dbReference>
<keyword evidence="3" id="KW-0813">Transport</keyword>
<dbReference type="Proteomes" id="UP000178370">
    <property type="component" value="Unassembled WGS sequence"/>
</dbReference>
<feature type="transmembrane region" description="Helical" evidence="8">
    <location>
        <begin position="277"/>
        <end position="297"/>
    </location>
</feature>
<dbReference type="SUPFAM" id="SSF143865">
    <property type="entry name" value="CorA soluble domain-like"/>
    <property type="match status" value="1"/>
</dbReference>
<gene>
    <name evidence="9" type="ORF">A2763_04210</name>
</gene>
<dbReference type="InterPro" id="IPR045863">
    <property type="entry name" value="CorA_TM1_TM2"/>
</dbReference>
<evidence type="ECO:0000256" key="4">
    <source>
        <dbReference type="ARBA" id="ARBA00022475"/>
    </source>
</evidence>
<evidence type="ECO:0000256" key="6">
    <source>
        <dbReference type="ARBA" id="ARBA00022989"/>
    </source>
</evidence>
<evidence type="ECO:0000256" key="8">
    <source>
        <dbReference type="SAM" id="Phobius"/>
    </source>
</evidence>
<protein>
    <recommendedName>
        <fullName evidence="11">Magnesium transporter CorA</fullName>
    </recommendedName>
</protein>
<dbReference type="GO" id="GO:0015087">
    <property type="term" value="F:cobalt ion transmembrane transporter activity"/>
    <property type="evidence" value="ECO:0007669"/>
    <property type="project" value="TreeGrafter"/>
</dbReference>
<evidence type="ECO:0000256" key="3">
    <source>
        <dbReference type="ARBA" id="ARBA00022448"/>
    </source>
</evidence>
<evidence type="ECO:0000256" key="2">
    <source>
        <dbReference type="ARBA" id="ARBA00009765"/>
    </source>
</evidence>
<keyword evidence="6 8" id="KW-1133">Transmembrane helix</keyword>
<dbReference type="Gene3D" id="1.20.58.340">
    <property type="entry name" value="Magnesium transport protein CorA, transmembrane region"/>
    <property type="match status" value="2"/>
</dbReference>
<feature type="transmembrane region" description="Helical" evidence="8">
    <location>
        <begin position="245"/>
        <end position="265"/>
    </location>
</feature>
<sequence length="303" mass="35006">MHSRYEHNGLVWVDLESPSREEVEDVMDEFGIGSLTAEELLLPASKPRAELYENYIYLVLHYPALRHSHRTKEQEIDFIVGHNFIITAHYDTIDPLHKFSKVLEVNSLLDKSNLGDHGGYLLYHMMKKLYHAVEHEVEYIRHDLAMGEDHIFSGHEIDMVAELSRSARDLLNLRQRIEPHREVLRELESGGAALFGAEFAPFLRSLSDEYYRVHNHIMRETESLHELRETNNSLLSTKQNETMRILTIMAVLTFPLSLFVAIFDLHVASNPLADAPHAFWIVVGAVAAIGVTMLLYFKHRKWL</sequence>
<comment type="caution">
    <text evidence="9">The sequence shown here is derived from an EMBL/GenBank/DDBJ whole genome shotgun (WGS) entry which is preliminary data.</text>
</comment>
<keyword evidence="7 8" id="KW-0472">Membrane</keyword>
<proteinExistence type="inferred from homology"/>
<dbReference type="AlphaFoldDB" id="A0A1F6CPD8"/>
<dbReference type="InterPro" id="IPR045861">
    <property type="entry name" value="CorA_cytoplasmic_dom"/>
</dbReference>
<dbReference type="SUPFAM" id="SSF144083">
    <property type="entry name" value="Magnesium transport protein CorA, transmembrane region"/>
    <property type="match status" value="1"/>
</dbReference>
<dbReference type="GO" id="GO:0000287">
    <property type="term" value="F:magnesium ion binding"/>
    <property type="evidence" value="ECO:0007669"/>
    <property type="project" value="TreeGrafter"/>
</dbReference>
<dbReference type="Gene3D" id="3.30.460.20">
    <property type="entry name" value="CorA soluble domain-like"/>
    <property type="match status" value="1"/>
</dbReference>
<name>A0A1F6CPD8_9BACT</name>
<dbReference type="PANTHER" id="PTHR46494">
    <property type="entry name" value="CORA FAMILY METAL ION TRANSPORTER (EUROFUNG)"/>
    <property type="match status" value="1"/>
</dbReference>